<evidence type="ECO:0000256" key="2">
    <source>
        <dbReference type="ARBA" id="ARBA00022840"/>
    </source>
</evidence>
<dbReference type="InterPro" id="IPR003593">
    <property type="entry name" value="AAA+_ATPase"/>
</dbReference>
<dbReference type="SMART" id="SM00382">
    <property type="entry name" value="AAA"/>
    <property type="match status" value="1"/>
</dbReference>
<dbReference type="PANTHER" id="PTHR23074">
    <property type="entry name" value="AAA DOMAIN-CONTAINING"/>
    <property type="match status" value="1"/>
</dbReference>
<protein>
    <recommendedName>
        <fullName evidence="4">AAA+ ATPase domain-containing protein</fullName>
    </recommendedName>
</protein>
<dbReference type="FunFam" id="1.10.8.60:FF:000015">
    <property type="entry name" value="vacuolar protein sorting-associated protein 4A"/>
    <property type="match status" value="1"/>
</dbReference>
<dbReference type="PANTHER" id="PTHR23074:SF83">
    <property type="entry name" value="VACUOLAR PROTEIN SORTING-ASSOCIATED PROTEIN 4A"/>
    <property type="match status" value="1"/>
</dbReference>
<evidence type="ECO:0000313" key="5">
    <source>
        <dbReference type="EMBL" id="CAD8143978.1"/>
    </source>
</evidence>
<evidence type="ECO:0000259" key="4">
    <source>
        <dbReference type="SMART" id="SM00382"/>
    </source>
</evidence>
<dbReference type="Proteomes" id="UP000683925">
    <property type="component" value="Unassembled WGS sequence"/>
</dbReference>
<dbReference type="OrthoDB" id="2194947at2759"/>
<gene>
    <name evidence="5" type="ORF">POCTA_138.1.T0150307</name>
</gene>
<dbReference type="GO" id="GO:0016887">
    <property type="term" value="F:ATP hydrolysis activity"/>
    <property type="evidence" value="ECO:0007669"/>
    <property type="project" value="InterPro"/>
</dbReference>
<evidence type="ECO:0000256" key="1">
    <source>
        <dbReference type="ARBA" id="ARBA00022741"/>
    </source>
</evidence>
<dbReference type="Pfam" id="PF09336">
    <property type="entry name" value="Vps4_C"/>
    <property type="match status" value="1"/>
</dbReference>
<sequence length="425" mass="49528">MNTEQLEQIRLNGLQLLDKGKTLYLNDQTFPKKKEGYNLMIQGLEELFKYAKQETNKESKSLVKQQIKTHLELLEKLKVQLNSLEKKDNIEQNQNNNQENLNQQFKGAQASQPDLFNPIKTNIKLEDIVGLEQAKKLLQEAVIIPFKFPKLFEGLRKPYKGILLYGPPGTGKTILAKACATECDCTFLFVSYCDLISKYVGESEKLIKQLFSSARQKKPCIIFIDQIEQLFSDRECASAELRNVKTQLLIEFSCLNNDQMIVIGETNLPWNLDLSVRKRFEMRIYISLLNYEERLKLLQNKLQEIPNNLNLDQFKWLAEKLEGYSGSDIINYIKEAQFEQLRELQKATHFKKQFTKNQIKYIACCSNDPEAEEMTLKDIPSEQLLLNESISYNDFLAVLPKLKRDITQQQLLEYKNWTDQFGYQC</sequence>
<name>A0A8S1SWU4_PAROT</name>
<proteinExistence type="predicted"/>
<dbReference type="FunFam" id="3.40.50.300:FF:001003">
    <property type="entry name" value="Vacuolar protein sorting-associated protein 4"/>
    <property type="match status" value="1"/>
</dbReference>
<dbReference type="EMBL" id="CAJJDP010000015">
    <property type="protein sequence ID" value="CAD8143978.1"/>
    <property type="molecule type" value="Genomic_DNA"/>
</dbReference>
<evidence type="ECO:0000256" key="3">
    <source>
        <dbReference type="SAM" id="Coils"/>
    </source>
</evidence>
<dbReference type="InterPro" id="IPR015415">
    <property type="entry name" value="Spast_Vps4_C"/>
</dbReference>
<dbReference type="GO" id="GO:0007033">
    <property type="term" value="P:vacuole organization"/>
    <property type="evidence" value="ECO:0007669"/>
    <property type="project" value="TreeGrafter"/>
</dbReference>
<feature type="coiled-coil region" evidence="3">
    <location>
        <begin position="67"/>
        <end position="104"/>
    </location>
</feature>
<dbReference type="Pfam" id="PF00004">
    <property type="entry name" value="AAA"/>
    <property type="match status" value="1"/>
</dbReference>
<evidence type="ECO:0000313" key="6">
    <source>
        <dbReference type="Proteomes" id="UP000683925"/>
    </source>
</evidence>
<dbReference type="AlphaFoldDB" id="A0A8S1SWU4"/>
<keyword evidence="1" id="KW-0547">Nucleotide-binding</keyword>
<feature type="domain" description="AAA+ ATPase" evidence="4">
    <location>
        <begin position="158"/>
        <end position="290"/>
    </location>
</feature>
<dbReference type="GO" id="GO:0005524">
    <property type="term" value="F:ATP binding"/>
    <property type="evidence" value="ECO:0007669"/>
    <property type="project" value="UniProtKB-KW"/>
</dbReference>
<accession>A0A8S1SWU4</accession>
<organism evidence="5 6">
    <name type="scientific">Paramecium octaurelia</name>
    <dbReference type="NCBI Taxonomy" id="43137"/>
    <lineage>
        <taxon>Eukaryota</taxon>
        <taxon>Sar</taxon>
        <taxon>Alveolata</taxon>
        <taxon>Ciliophora</taxon>
        <taxon>Intramacronucleata</taxon>
        <taxon>Oligohymenophorea</taxon>
        <taxon>Peniculida</taxon>
        <taxon>Parameciidae</taxon>
        <taxon>Paramecium</taxon>
    </lineage>
</organism>
<dbReference type="GO" id="GO:0016197">
    <property type="term" value="P:endosomal transport"/>
    <property type="evidence" value="ECO:0007669"/>
    <property type="project" value="TreeGrafter"/>
</dbReference>
<keyword evidence="3" id="KW-0175">Coiled coil</keyword>
<dbReference type="OMA" id="ETNLPWN"/>
<reference evidence="5" key="1">
    <citation type="submission" date="2021-01" db="EMBL/GenBank/DDBJ databases">
        <authorList>
            <consortium name="Genoscope - CEA"/>
            <person name="William W."/>
        </authorList>
    </citation>
    <scope>NUCLEOTIDE SEQUENCE</scope>
</reference>
<keyword evidence="2" id="KW-0067">ATP-binding</keyword>
<dbReference type="InterPro" id="IPR050304">
    <property type="entry name" value="MT-severing_AAA_ATPase"/>
</dbReference>
<keyword evidence="6" id="KW-1185">Reference proteome</keyword>
<comment type="caution">
    <text evidence="5">The sequence shown here is derived from an EMBL/GenBank/DDBJ whole genome shotgun (WGS) entry which is preliminary data.</text>
</comment>
<dbReference type="InterPro" id="IPR003959">
    <property type="entry name" value="ATPase_AAA_core"/>
</dbReference>